<dbReference type="Pfam" id="PF15902">
    <property type="entry name" value="Sortilin-Vps10"/>
    <property type="match status" value="1"/>
</dbReference>
<evidence type="ECO:0000256" key="3">
    <source>
        <dbReference type="ARBA" id="ARBA00004162"/>
    </source>
</evidence>
<feature type="disulfide bond" evidence="28">
    <location>
        <begin position="1118"/>
        <end position="1136"/>
    </location>
</feature>
<comment type="caution">
    <text evidence="28">Lacks conserved residue(s) required for the propagation of feature annotation.</text>
</comment>
<feature type="disulfide bond" evidence="28">
    <location>
        <begin position="1111"/>
        <end position="1123"/>
    </location>
</feature>
<dbReference type="FunFam" id="4.10.400.10:FF:000034">
    <property type="entry name" value="Low-density lipoprotein receptor-related protein 2"/>
    <property type="match status" value="2"/>
</dbReference>
<dbReference type="GO" id="GO:0030658">
    <property type="term" value="C:transport vesicle membrane"/>
    <property type="evidence" value="ECO:0007669"/>
    <property type="project" value="UniProtKB-SubCell"/>
</dbReference>
<dbReference type="FunFam" id="3.30.60.270:FF:000002">
    <property type="entry name" value="Sortilin-related receptor isoform A"/>
    <property type="match status" value="1"/>
</dbReference>
<evidence type="ECO:0000256" key="19">
    <source>
        <dbReference type="ARBA" id="ARBA00022989"/>
    </source>
</evidence>
<dbReference type="PRINTS" id="PR00261">
    <property type="entry name" value="LDLRECEPTOR"/>
</dbReference>
<keyword evidence="15 31" id="KW-0732">Signal</keyword>
<feature type="domain" description="Fibronectin type-III" evidence="32">
    <location>
        <begin position="1676"/>
        <end position="1765"/>
    </location>
</feature>
<dbReference type="CDD" id="cd00112">
    <property type="entry name" value="LDLa"/>
    <property type="match status" value="8"/>
</dbReference>
<evidence type="ECO:0000256" key="11">
    <source>
        <dbReference type="ARBA" id="ARBA00022475"/>
    </source>
</evidence>
<feature type="disulfide bond" evidence="28">
    <location>
        <begin position="1150"/>
        <end position="1162"/>
    </location>
</feature>
<evidence type="ECO:0000256" key="9">
    <source>
        <dbReference type="ARBA" id="ARBA00013467"/>
    </source>
</evidence>
<feature type="disulfide bond" evidence="28">
    <location>
        <begin position="1353"/>
        <end position="1371"/>
    </location>
</feature>
<feature type="transmembrane region" description="Helical" evidence="30">
    <location>
        <begin position="2066"/>
        <end position="2089"/>
    </location>
</feature>
<dbReference type="InterPro" id="IPR057841">
    <property type="entry name" value="FN3_SORL1"/>
</dbReference>
<dbReference type="Gene3D" id="2.60.40.10">
    <property type="entry name" value="Immunoglobulins"/>
    <property type="match status" value="3"/>
</dbReference>
<dbReference type="Gene3D" id="2.40.128.620">
    <property type="match status" value="1"/>
</dbReference>
<comment type="similarity">
    <text evidence="8">Belongs to the VPS10-related sortilin family. SORL1 subfamily.</text>
</comment>
<evidence type="ECO:0000256" key="29">
    <source>
        <dbReference type="PROSITE-ProRule" id="PRU00461"/>
    </source>
</evidence>
<dbReference type="SUPFAM" id="SSF110296">
    <property type="entry name" value="Oligoxyloglucan reducing end-specific cellobiohydrolase"/>
    <property type="match status" value="1"/>
</dbReference>
<evidence type="ECO:0000256" key="26">
    <source>
        <dbReference type="ARBA" id="ARBA00029896"/>
    </source>
</evidence>
<comment type="subcellular location">
    <subcellularLocation>
        <location evidence="3">Cell membrane</location>
        <topology evidence="3">Single-pass membrane protein</topology>
    </subcellularLocation>
    <subcellularLocation>
        <location evidence="4">Cytoplasmic vesicle</location>
        <location evidence="4">Secretory vesicle membrane</location>
        <topology evidence="4">Single-pass type I membrane protein</topology>
    </subcellularLocation>
    <subcellularLocation>
        <location evidence="2">Early endosome membrane</location>
        <topology evidence="2">Single-pass type I membrane protein</topology>
    </subcellularLocation>
    <subcellularLocation>
        <location evidence="1">Endoplasmic reticulum membrane</location>
        <topology evidence="1">Single-pass type I membrane protein</topology>
    </subcellularLocation>
    <subcellularLocation>
        <location evidence="7">Endosome</location>
        <location evidence="7">Multivesicular body membrane</location>
        <topology evidence="7">Single-pass type I membrane protein</topology>
    </subcellularLocation>
    <subcellularLocation>
        <location evidence="5">Golgi apparatus</location>
        <location evidence="5">trans-Golgi network membrane</location>
        <topology evidence="5">Single-pass type I membrane protein</topology>
    </subcellularLocation>
    <subcellularLocation>
        <location evidence="6">Recycling endosome membrane</location>
        <topology evidence="6">Single-pass type I membrane protein</topology>
    </subcellularLocation>
</comment>
<reference evidence="33" key="1">
    <citation type="submission" date="2022-01" db="EMBL/GenBank/DDBJ databases">
        <authorList>
            <person name="King R."/>
        </authorList>
    </citation>
    <scope>NUCLEOTIDE SEQUENCE</scope>
</reference>
<protein>
    <recommendedName>
        <fullName evidence="9">Sortilin-related receptor</fullName>
    </recommendedName>
    <alternativeName>
        <fullName evidence="26">Low-density lipoprotein receptor relative with 11 ligand-binding repeats</fullName>
    </alternativeName>
    <alternativeName>
        <fullName evidence="27">Sorting protein-related receptor containing LDLR class A repeats</fullName>
    </alternativeName>
</protein>
<keyword evidence="16" id="KW-0677">Repeat</keyword>
<dbReference type="InterPro" id="IPR031778">
    <property type="entry name" value="Sortilin_N"/>
</dbReference>
<evidence type="ECO:0000256" key="15">
    <source>
        <dbReference type="ARBA" id="ARBA00022729"/>
    </source>
</evidence>
<evidence type="ECO:0000313" key="34">
    <source>
        <dbReference type="Proteomes" id="UP001152798"/>
    </source>
</evidence>
<feature type="signal peptide" evidence="31">
    <location>
        <begin position="1"/>
        <end position="20"/>
    </location>
</feature>
<sequence length="2139" mass="242070">MYERWPLIFAFIISASYCNTLSIDEALRPKDSYFVVNRVEESGIKDTVDQHVINKRSADPPSNITVNPTDLKDNHQQLLVHWPGNDSNVFICLARNIDPIVPTKKPTPSAVYVSYDYGVNFKNLTDSFTLDSNGSYASVEKFYNHPRNQHYMVFLDKYNQMFFVTKNYGRQITKVKPSFQPMEILFYPEDPFIFLAYDVNKTLWITRDFGGSFSVVQEFVKSYSWAGRWTGTWADTPTRSLLVQRIEPSGNTTLLALGDLVTSNQPSLTVKMHNIEQFTLNGDFIFVTRRLSPTDNDLYISYRGGDFFQAIFDSGLEKGNFHVTDVSDVRVMVAVAHSETLCNLYISEVVSGSNYTFRISLERLFCFFPHKMWTESWLSDVAEETFADLHKVQGIRGVYLASQVTPLAKSDNISPEHLRTLITFDWGAEWRTIIAPTVDETGRPFPNCSPSNCTLHLTQKFMNLYPFTRTVPILSSASAPGLIVATGVLGSSLKGHPGVFVSRDAGLTWNKVLRENFIYNFGDHGGIMTAVKYFKSTGETEELLYSTDEGEKWSSLKFVNETIRVYNLMTEPGENTTWFTVFGSKIDKHGWMIINVDLKNAFSYNCTKEDYKMWIPSSGSKSRQIKMSCVMGLEETFERRIRHSNCFNGKNYDRPILKQPCTCDIEDFECDFGFLRHVNSAGCIRNKSSTYDPYKLPDTCRPGTFYNRTKGYRKIDGDACVNGFDWQYLPEQIPCPFNETSNFLILALKKQILRFNLADPKPISEELPIQNLENVIAIDFDMKNNCLFYGDLEKDVVVRQCLSGKKPPEILVKSGLKSVEGIAYDWISYLLYFVDSGLVKIEAVRTDIDFSNRMRKTILNNTVLDKPRGIALHPVAGYLFWTDWSREKPLVGRSNLDGSQVKQLFTAPQVFWPNGITVDHIAEQIYWVDAKLDYIAAADLHGRNFRKIVEKVKQLTHPFSVAVFKDLMYWDDWEQKRIFVADKDHGVGIQIVSDELEGLMDLKIYAHSIQEGTNECTNSPSVCSHLCFAQPENKPHVCACPDNMTIIAGECRCLDGSRPFANHTCPKSSSNCTADQFTCANNYSCVPLSWKCNGINECGDNSDEADCLINCSQKHMQCKSGRCIPLYWVCDSELDCPDGEDEWNCTKEVCTKDQFQCKDGQCISQRWHCDGEHDCKDRSDEEGCPVSPTLRNCTDKEFRCPDVAQTCIPKSWVCDGEPDCPLNKDEENCPNKKCDDESQFQCAITKRCIYKSWVCDNETDCGQGDKSDEEHCPIPTPAPTTVKPPTGFEKCKDFMFKCTNGKCIPDWWVCDGVSDCDDKTDEVDCAAENSTSSSTARPASPFPHNCKPNEFQCKKGDCIPSSWTCDGRVDCEDDNSDEANCDSAQSCPKNYIKCRLANTCYLASKACDGQYDCPDHSDERDCANKASSDTAQKPGCPVGHFKCDGSSCFPLLKFCDGHKDCSDETDETDCKPSSRVYQVTKFSAIEKHTTSTTLPIRWYILSPSDLKFEFLPTIAVVTLHGQHQEWSNGTWTPNFEYMFENLSPYTEYNLTVYVRIIGQEKVFPPAFYFTAITKEDLPSPPWNISAIQKAAYTVEVSWKIPHQPNGIIREYIIYSSPPLPPIGTTVPSKNLSAIVSTFFAPERQYSFWVVARNGAGTSNSSEIVKVKSQPEANLNPIQNFTVKCYADKITTCELKWQEVKGAKGYRIVTSAILPYPDLPQVIANDTTYKFPVLAPGVDYRFRISALHENYEGPVLEKEAKTEGDRLPFVDNKHAFVNGTSIRLTWKEASESNRKVKWVYGIYYGLTFKEMIQGPKLTTENLMENIEGLESCENYMFDVGVVGPLGIGPLSQDSVKVLTNYSRTAPPKALTLFTDSQNETMMVISWTSSCNVINEPISYVINIEELILGKNVTIRFKPANSTKFQRRIVIQYGARYRVNVQTGERNSIQTKAVEHWAPQLPVPNQVKVEPYNKSYMMHWQLDTNLKKMPKYEFEVMVCEGDEFDENKASRTRVKAPPFFFREMKVATTYTVAVRLVSEQGFWSSVSEINMIQIPLGSSMVVVSEAGLLSFIIPVALVIIVLVAVLALYVLKHYRLRNTFTTFANSHYSTSSGAAIFTDRLDDEDSPVIRGFSDDEPLVVA</sequence>
<proteinExistence type="inferred from homology"/>
<evidence type="ECO:0000256" key="24">
    <source>
        <dbReference type="ARBA" id="ARBA00023180"/>
    </source>
</evidence>
<evidence type="ECO:0000256" key="4">
    <source>
        <dbReference type="ARBA" id="ARBA00004212"/>
    </source>
</evidence>
<evidence type="ECO:0000256" key="1">
    <source>
        <dbReference type="ARBA" id="ARBA00004115"/>
    </source>
</evidence>
<feature type="disulfide bond" evidence="28">
    <location>
        <begin position="1443"/>
        <end position="1461"/>
    </location>
</feature>
<keyword evidence="13" id="KW-0254">Endocytosis</keyword>
<feature type="disulfide bond" evidence="28">
    <location>
        <begin position="1092"/>
        <end position="1107"/>
    </location>
</feature>
<dbReference type="Pfam" id="PF15901">
    <property type="entry name" value="Sortilin_C"/>
    <property type="match status" value="1"/>
</dbReference>
<dbReference type="Pfam" id="PF00058">
    <property type="entry name" value="Ldl_recept_b"/>
    <property type="match status" value="2"/>
</dbReference>
<feature type="disulfide bond" evidence="28">
    <location>
        <begin position="1169"/>
        <end position="1184"/>
    </location>
</feature>
<evidence type="ECO:0000256" key="20">
    <source>
        <dbReference type="ARBA" id="ARBA00023034"/>
    </source>
</evidence>
<keyword evidence="34" id="KW-1185">Reference proteome</keyword>
<keyword evidence="17" id="KW-0967">Endosome</keyword>
<keyword evidence="24" id="KW-0325">Glycoprotein</keyword>
<evidence type="ECO:0000256" key="12">
    <source>
        <dbReference type="ARBA" id="ARBA00022536"/>
    </source>
</evidence>
<keyword evidence="25" id="KW-0968">Cytoplasmic vesicle</keyword>
<evidence type="ECO:0000256" key="8">
    <source>
        <dbReference type="ARBA" id="ARBA00007041"/>
    </source>
</evidence>
<name>A0A9P0E3D8_NEZVI</name>
<evidence type="ECO:0000256" key="14">
    <source>
        <dbReference type="ARBA" id="ARBA00022692"/>
    </source>
</evidence>
<evidence type="ECO:0000256" key="25">
    <source>
        <dbReference type="ARBA" id="ARBA00023329"/>
    </source>
</evidence>
<dbReference type="PROSITE" id="PS51120">
    <property type="entry name" value="LDLRB"/>
    <property type="match status" value="2"/>
</dbReference>
<keyword evidence="10" id="KW-0813">Transport</keyword>
<dbReference type="PANTHER" id="PTHR12106">
    <property type="entry name" value="SORTILIN RELATED"/>
    <property type="match status" value="1"/>
</dbReference>
<dbReference type="InterPro" id="IPR006581">
    <property type="entry name" value="VPS10"/>
</dbReference>
<keyword evidence="19 30" id="KW-1133">Transmembrane helix</keyword>
<dbReference type="FunFam" id="4.10.400.10:FF:000045">
    <property type="entry name" value="Low-density lipoprotein receptor-related protein 2"/>
    <property type="match status" value="1"/>
</dbReference>
<evidence type="ECO:0000256" key="5">
    <source>
        <dbReference type="ARBA" id="ARBA00004393"/>
    </source>
</evidence>
<organism evidence="33 34">
    <name type="scientific">Nezara viridula</name>
    <name type="common">Southern green stink bug</name>
    <name type="synonym">Cimex viridulus</name>
    <dbReference type="NCBI Taxonomy" id="85310"/>
    <lineage>
        <taxon>Eukaryota</taxon>
        <taxon>Metazoa</taxon>
        <taxon>Ecdysozoa</taxon>
        <taxon>Arthropoda</taxon>
        <taxon>Hexapoda</taxon>
        <taxon>Insecta</taxon>
        <taxon>Pterygota</taxon>
        <taxon>Neoptera</taxon>
        <taxon>Paraneoptera</taxon>
        <taxon>Hemiptera</taxon>
        <taxon>Heteroptera</taxon>
        <taxon>Panheteroptera</taxon>
        <taxon>Pentatomomorpha</taxon>
        <taxon>Pentatomoidea</taxon>
        <taxon>Pentatomidae</taxon>
        <taxon>Pentatominae</taxon>
        <taxon>Nezara</taxon>
    </lineage>
</organism>
<dbReference type="Pfam" id="PF00057">
    <property type="entry name" value="Ldl_recept_a"/>
    <property type="match status" value="9"/>
</dbReference>
<keyword evidence="14 30" id="KW-0812">Transmembrane</keyword>
<evidence type="ECO:0000256" key="23">
    <source>
        <dbReference type="ARBA" id="ARBA00023170"/>
    </source>
</evidence>
<feature type="disulfide bond" evidence="28">
    <location>
        <begin position="1291"/>
        <end position="1303"/>
    </location>
</feature>
<dbReference type="InterPro" id="IPR031777">
    <property type="entry name" value="Sortilin_C"/>
</dbReference>
<evidence type="ECO:0000256" key="2">
    <source>
        <dbReference type="ARBA" id="ARBA00004158"/>
    </source>
</evidence>
<keyword evidence="12" id="KW-0245">EGF-like domain</keyword>
<dbReference type="GO" id="GO:0005886">
    <property type="term" value="C:plasma membrane"/>
    <property type="evidence" value="ECO:0007669"/>
    <property type="project" value="UniProtKB-SubCell"/>
</dbReference>
<dbReference type="Gene3D" id="2.10.70.80">
    <property type="match status" value="1"/>
</dbReference>
<dbReference type="InterPro" id="IPR013783">
    <property type="entry name" value="Ig-like_fold"/>
</dbReference>
<feature type="disulfide bond" evidence="28">
    <location>
        <begin position="1346"/>
        <end position="1358"/>
    </location>
</feature>
<keyword evidence="18" id="KW-0256">Endoplasmic reticulum</keyword>
<dbReference type="InterPro" id="IPR003961">
    <property type="entry name" value="FN3_dom"/>
</dbReference>
<feature type="chain" id="PRO_5040245976" description="Sortilin-related receptor" evidence="31">
    <location>
        <begin position="21"/>
        <end position="2139"/>
    </location>
</feature>
<feature type="domain" description="Fibronectin type-III" evidence="32">
    <location>
        <begin position="1577"/>
        <end position="1671"/>
    </location>
</feature>
<feature type="disulfide bond" evidence="28">
    <location>
        <begin position="1130"/>
        <end position="1145"/>
    </location>
</feature>
<evidence type="ECO:0000313" key="33">
    <source>
        <dbReference type="EMBL" id="CAH1389305.1"/>
    </source>
</evidence>
<dbReference type="Gene3D" id="3.30.60.270">
    <property type="match status" value="1"/>
</dbReference>
<dbReference type="Gene3D" id="2.120.10.30">
    <property type="entry name" value="TolB, C-terminal domain"/>
    <property type="match status" value="1"/>
</dbReference>
<dbReference type="SUPFAM" id="SSF63825">
    <property type="entry name" value="YWTD domain"/>
    <property type="match status" value="1"/>
</dbReference>
<dbReference type="GO" id="GO:0005789">
    <property type="term" value="C:endoplasmic reticulum membrane"/>
    <property type="evidence" value="ECO:0007669"/>
    <property type="project" value="UniProtKB-SubCell"/>
</dbReference>
<feature type="repeat" description="LDL-receptor class B" evidence="29">
    <location>
        <begin position="923"/>
        <end position="967"/>
    </location>
</feature>
<feature type="disulfide bond" evidence="28">
    <location>
        <begin position="1157"/>
        <end position="1175"/>
    </location>
</feature>
<feature type="disulfide bond" evidence="28">
    <location>
        <begin position="1455"/>
        <end position="1470"/>
    </location>
</feature>
<dbReference type="GO" id="GO:0005794">
    <property type="term" value="C:Golgi apparatus"/>
    <property type="evidence" value="ECO:0007669"/>
    <property type="project" value="UniProtKB-SubCell"/>
</dbReference>
<dbReference type="GO" id="GO:0032585">
    <property type="term" value="C:multivesicular body membrane"/>
    <property type="evidence" value="ECO:0007669"/>
    <property type="project" value="UniProtKB-SubCell"/>
</dbReference>
<dbReference type="GO" id="GO:0031901">
    <property type="term" value="C:early endosome membrane"/>
    <property type="evidence" value="ECO:0007669"/>
    <property type="project" value="UniProtKB-SubCell"/>
</dbReference>
<dbReference type="PROSITE" id="PS01209">
    <property type="entry name" value="LDLRA_1"/>
    <property type="match status" value="3"/>
</dbReference>
<evidence type="ECO:0000256" key="30">
    <source>
        <dbReference type="SAM" id="Phobius"/>
    </source>
</evidence>
<dbReference type="InterPro" id="IPR036055">
    <property type="entry name" value="LDL_receptor-like_sf"/>
</dbReference>
<dbReference type="EMBL" id="OV725077">
    <property type="protein sequence ID" value="CAH1389305.1"/>
    <property type="molecule type" value="Genomic_DNA"/>
</dbReference>
<feature type="repeat" description="LDL-receptor class B" evidence="29">
    <location>
        <begin position="877"/>
        <end position="922"/>
    </location>
</feature>
<evidence type="ECO:0000256" key="31">
    <source>
        <dbReference type="SAM" id="SignalP"/>
    </source>
</evidence>
<evidence type="ECO:0000256" key="10">
    <source>
        <dbReference type="ARBA" id="ARBA00022448"/>
    </source>
</evidence>
<dbReference type="SMART" id="SM00602">
    <property type="entry name" value="VPS10"/>
    <property type="match status" value="1"/>
</dbReference>
<dbReference type="GO" id="GO:0006892">
    <property type="term" value="P:post-Golgi vesicle-mediated transport"/>
    <property type="evidence" value="ECO:0007669"/>
    <property type="project" value="TreeGrafter"/>
</dbReference>
<dbReference type="InterPro" id="IPR023415">
    <property type="entry name" value="LDLR_class-A_CS"/>
</dbReference>
<dbReference type="Gene3D" id="4.10.400.10">
    <property type="entry name" value="Low-density Lipoprotein Receptor"/>
    <property type="match status" value="8"/>
</dbReference>
<dbReference type="FunFam" id="2.120.10.30:FF:000241">
    <property type="entry name" value="Low-density lipoprotein receptor-related protein 6"/>
    <property type="match status" value="1"/>
</dbReference>
<feature type="disulfide bond" evidence="28">
    <location>
        <begin position="1407"/>
        <end position="1422"/>
    </location>
</feature>
<keyword evidence="21 30" id="KW-0472">Membrane</keyword>
<dbReference type="OrthoDB" id="443634at2759"/>
<dbReference type="Pfam" id="PF00041">
    <property type="entry name" value="fn3"/>
    <property type="match status" value="1"/>
</dbReference>
<dbReference type="PANTHER" id="PTHR12106:SF27">
    <property type="entry name" value="SORTILIN-RELATED RECEPTOR"/>
    <property type="match status" value="1"/>
</dbReference>
<dbReference type="SMART" id="SM00060">
    <property type="entry name" value="FN3"/>
    <property type="match status" value="5"/>
</dbReference>
<dbReference type="SMART" id="SM00135">
    <property type="entry name" value="LY"/>
    <property type="match status" value="5"/>
</dbReference>
<dbReference type="InterPro" id="IPR002172">
    <property type="entry name" value="LDrepeatLR_classA_rpt"/>
</dbReference>
<dbReference type="GO" id="GO:0055038">
    <property type="term" value="C:recycling endosome membrane"/>
    <property type="evidence" value="ECO:0007669"/>
    <property type="project" value="UniProtKB-SubCell"/>
</dbReference>
<evidence type="ECO:0000256" key="7">
    <source>
        <dbReference type="ARBA" id="ARBA00004545"/>
    </source>
</evidence>
<gene>
    <name evidence="33" type="ORF">NEZAVI_LOCUS730</name>
</gene>
<feature type="disulfide bond" evidence="28">
    <location>
        <begin position="1310"/>
        <end position="1325"/>
    </location>
</feature>
<keyword evidence="23" id="KW-0675">Receptor</keyword>
<dbReference type="PROSITE" id="PS50068">
    <property type="entry name" value="LDLRA_2"/>
    <property type="match status" value="9"/>
</dbReference>
<dbReference type="SUPFAM" id="SSF57424">
    <property type="entry name" value="LDL receptor-like module"/>
    <property type="match status" value="9"/>
</dbReference>
<evidence type="ECO:0000256" key="6">
    <source>
        <dbReference type="ARBA" id="ARBA00004480"/>
    </source>
</evidence>
<evidence type="ECO:0000256" key="13">
    <source>
        <dbReference type="ARBA" id="ARBA00022583"/>
    </source>
</evidence>
<evidence type="ECO:0000259" key="32">
    <source>
        <dbReference type="PROSITE" id="PS50853"/>
    </source>
</evidence>
<dbReference type="Proteomes" id="UP001152798">
    <property type="component" value="Chromosome 1"/>
</dbReference>
<dbReference type="InterPro" id="IPR036116">
    <property type="entry name" value="FN3_sf"/>
</dbReference>
<dbReference type="Pfam" id="PF25814">
    <property type="entry name" value="fn3_SORL1"/>
    <property type="match status" value="1"/>
</dbReference>
<feature type="disulfide bond" evidence="28">
    <location>
        <begin position="1436"/>
        <end position="1448"/>
    </location>
</feature>
<evidence type="ECO:0000256" key="21">
    <source>
        <dbReference type="ARBA" id="ARBA00023136"/>
    </source>
</evidence>
<dbReference type="SUPFAM" id="SSF49265">
    <property type="entry name" value="Fibronectin type III"/>
    <property type="match status" value="3"/>
</dbReference>
<keyword evidence="22 28" id="KW-1015">Disulfide bond</keyword>
<dbReference type="PROSITE" id="PS50853">
    <property type="entry name" value="FN3"/>
    <property type="match status" value="2"/>
</dbReference>
<evidence type="ECO:0000256" key="22">
    <source>
        <dbReference type="ARBA" id="ARBA00023157"/>
    </source>
</evidence>
<dbReference type="InterPro" id="IPR011042">
    <property type="entry name" value="6-blade_b-propeller_TolB-like"/>
</dbReference>
<keyword evidence="20" id="KW-0333">Golgi apparatus</keyword>
<evidence type="ECO:0000256" key="28">
    <source>
        <dbReference type="PROSITE-ProRule" id="PRU00124"/>
    </source>
</evidence>
<feature type="disulfide bond" evidence="28">
    <location>
        <begin position="1298"/>
        <end position="1316"/>
    </location>
</feature>
<evidence type="ECO:0000256" key="16">
    <source>
        <dbReference type="ARBA" id="ARBA00022737"/>
    </source>
</evidence>
<evidence type="ECO:0000256" key="18">
    <source>
        <dbReference type="ARBA" id="ARBA00022824"/>
    </source>
</evidence>
<dbReference type="CDD" id="cd00063">
    <property type="entry name" value="FN3"/>
    <property type="match status" value="2"/>
</dbReference>
<dbReference type="InterPro" id="IPR000033">
    <property type="entry name" value="LDLR_classB_rpt"/>
</dbReference>
<feature type="disulfide bond" evidence="28">
    <location>
        <begin position="1214"/>
        <end position="1229"/>
    </location>
</feature>
<accession>A0A9P0E3D8</accession>
<dbReference type="GO" id="GO:0006897">
    <property type="term" value="P:endocytosis"/>
    <property type="evidence" value="ECO:0007669"/>
    <property type="project" value="UniProtKB-KW"/>
</dbReference>
<keyword evidence="11" id="KW-1003">Cell membrane</keyword>
<dbReference type="InterPro" id="IPR050310">
    <property type="entry name" value="VPS10-sortilin"/>
</dbReference>
<dbReference type="SMART" id="SM00192">
    <property type="entry name" value="LDLa"/>
    <property type="match status" value="9"/>
</dbReference>
<evidence type="ECO:0000256" key="17">
    <source>
        <dbReference type="ARBA" id="ARBA00022753"/>
    </source>
</evidence>
<evidence type="ECO:0000256" key="27">
    <source>
        <dbReference type="ARBA" id="ARBA00032450"/>
    </source>
</evidence>